<dbReference type="HOGENOM" id="CLU_3204898_0_0_9"/>
<evidence type="ECO:0000313" key="1">
    <source>
        <dbReference type="EMBL" id="EDK25605.1"/>
    </source>
</evidence>
<organism evidence="1 2">
    <name type="scientific">[Ruminococcus] torques ATCC 27756</name>
    <dbReference type="NCBI Taxonomy" id="411460"/>
    <lineage>
        <taxon>Bacteria</taxon>
        <taxon>Bacillati</taxon>
        <taxon>Bacillota</taxon>
        <taxon>Clostridia</taxon>
        <taxon>Lachnospirales</taxon>
        <taxon>Lachnospiraceae</taxon>
        <taxon>Mediterraneibacter</taxon>
    </lineage>
</organism>
<dbReference type="AlphaFoldDB" id="A5KJV2"/>
<dbReference type="Proteomes" id="UP000003577">
    <property type="component" value="Unassembled WGS sequence"/>
</dbReference>
<accession>A5KJV2</accession>
<dbReference type="PaxDb" id="411460-RUMTOR_00500"/>
<comment type="caution">
    <text evidence="1">The sequence shown here is derived from an EMBL/GenBank/DDBJ whole genome shotgun (WGS) entry which is preliminary data.</text>
</comment>
<reference evidence="1 2" key="1">
    <citation type="submission" date="2007-03" db="EMBL/GenBank/DDBJ databases">
        <authorList>
            <person name="Fulton L."/>
            <person name="Clifton S."/>
            <person name="Fulton B."/>
            <person name="Xu J."/>
            <person name="Minx P."/>
            <person name="Pepin K.H."/>
            <person name="Johnson M."/>
            <person name="Thiruvilangam P."/>
            <person name="Bhonagiri V."/>
            <person name="Nash W.E."/>
            <person name="Mardis E.R."/>
            <person name="Wilson R.K."/>
        </authorList>
    </citation>
    <scope>NUCLEOTIDE SEQUENCE [LARGE SCALE GENOMIC DNA]</scope>
    <source>
        <strain evidence="1 2">ATCC 27756</strain>
    </source>
</reference>
<name>A5KJV2_9FIRM</name>
<reference evidence="1 2" key="2">
    <citation type="submission" date="2007-04" db="EMBL/GenBank/DDBJ databases">
        <title>Draft genome sequence of Ruminococcus torques (ATCC 27756).</title>
        <authorList>
            <person name="Sudarsanam P."/>
            <person name="Ley R."/>
            <person name="Guruge J."/>
            <person name="Turnbaugh P.J."/>
            <person name="Mahowald M."/>
            <person name="Liep D."/>
            <person name="Gordon J."/>
        </authorList>
    </citation>
    <scope>NUCLEOTIDE SEQUENCE [LARGE SCALE GENOMIC DNA]</scope>
    <source>
        <strain evidence="1 2">ATCC 27756</strain>
    </source>
</reference>
<sequence>MPDNKVSIYVDICRTILIDGQYKRCYADDGTDNMEVKETRKNKEL</sequence>
<proteinExistence type="predicted"/>
<gene>
    <name evidence="1" type="ORF">RUMTOR_00500</name>
</gene>
<evidence type="ECO:0000313" key="2">
    <source>
        <dbReference type="Proteomes" id="UP000003577"/>
    </source>
</evidence>
<protein>
    <submittedName>
        <fullName evidence="1">Uncharacterized protein</fullName>
    </submittedName>
</protein>
<dbReference type="EMBL" id="AAVP02000001">
    <property type="protein sequence ID" value="EDK25605.1"/>
    <property type="molecule type" value="Genomic_DNA"/>
</dbReference>